<name>A0A1C7NZP0_9HYPH</name>
<organism evidence="1 2">
    <name type="scientific">Pararhizobium polonicum</name>
    <dbReference type="NCBI Taxonomy" id="1612624"/>
    <lineage>
        <taxon>Bacteria</taxon>
        <taxon>Pseudomonadati</taxon>
        <taxon>Pseudomonadota</taxon>
        <taxon>Alphaproteobacteria</taxon>
        <taxon>Hyphomicrobiales</taxon>
        <taxon>Rhizobiaceae</taxon>
        <taxon>Rhizobium/Agrobacterium group</taxon>
        <taxon>Pararhizobium</taxon>
    </lineage>
</organism>
<sequence>MSRLRIRTRELDSDRVLARTPQIDQDQSEYQRQDYDHLEIDDLFQRDTPSALDVGDAAQHPCEYREPQLAKETKTRAGFWISPGYVIVFLTPKSLMFPSLAKNAMFS</sequence>
<proteinExistence type="predicted"/>
<evidence type="ECO:0000313" key="1">
    <source>
        <dbReference type="EMBL" id="OBZ94493.1"/>
    </source>
</evidence>
<dbReference type="RefSeq" id="WP_068954942.1">
    <property type="nucleotide sequence ID" value="NZ_LGLV01000009.1"/>
</dbReference>
<evidence type="ECO:0000313" key="2">
    <source>
        <dbReference type="Proteomes" id="UP000093111"/>
    </source>
</evidence>
<keyword evidence="2" id="KW-1185">Reference proteome</keyword>
<gene>
    <name evidence="1" type="ORF">ADU59_14920</name>
</gene>
<reference evidence="1 2" key="1">
    <citation type="journal article" date="2016" name="Syst. Appl. Microbiol.">
        <title>Pararhizobium polonicum sp. nov. isolated from tumors on stone fruit rootstocks.</title>
        <authorList>
            <person name="Pulawska J."/>
            <person name="Kuzmanovic N."/>
            <person name="Willems A."/>
            <person name="Pothier J.F."/>
        </authorList>
    </citation>
    <scope>NUCLEOTIDE SEQUENCE [LARGE SCALE GENOMIC DNA]</scope>
    <source>
        <strain evidence="1 2">F5.1</strain>
    </source>
</reference>
<accession>A0A1C7NZP0</accession>
<dbReference type="Proteomes" id="UP000093111">
    <property type="component" value="Unassembled WGS sequence"/>
</dbReference>
<dbReference type="AlphaFoldDB" id="A0A1C7NZP0"/>
<dbReference type="EMBL" id="LGLV01000009">
    <property type="protein sequence ID" value="OBZ94493.1"/>
    <property type="molecule type" value="Genomic_DNA"/>
</dbReference>
<comment type="caution">
    <text evidence="1">The sequence shown here is derived from an EMBL/GenBank/DDBJ whole genome shotgun (WGS) entry which is preliminary data.</text>
</comment>
<protein>
    <submittedName>
        <fullName evidence="1">Uncharacterized protein</fullName>
    </submittedName>
</protein>